<protein>
    <submittedName>
        <fullName evidence="2">Uncharacterized protein</fullName>
    </submittedName>
</protein>
<gene>
    <name evidence="2" type="ORF">MEUPH1_LOCUS20677</name>
</gene>
<evidence type="ECO:0000256" key="1">
    <source>
        <dbReference type="SAM" id="MobiDB-lite"/>
    </source>
</evidence>
<organism evidence="2 3">
    <name type="scientific">Macrosiphum euphorbiae</name>
    <name type="common">potato aphid</name>
    <dbReference type="NCBI Taxonomy" id="13131"/>
    <lineage>
        <taxon>Eukaryota</taxon>
        <taxon>Metazoa</taxon>
        <taxon>Ecdysozoa</taxon>
        <taxon>Arthropoda</taxon>
        <taxon>Hexapoda</taxon>
        <taxon>Insecta</taxon>
        <taxon>Pterygota</taxon>
        <taxon>Neoptera</taxon>
        <taxon>Paraneoptera</taxon>
        <taxon>Hemiptera</taxon>
        <taxon>Sternorrhyncha</taxon>
        <taxon>Aphidomorpha</taxon>
        <taxon>Aphidoidea</taxon>
        <taxon>Aphididae</taxon>
        <taxon>Macrosiphini</taxon>
        <taxon>Macrosiphum</taxon>
    </lineage>
</organism>
<dbReference type="Proteomes" id="UP001160148">
    <property type="component" value="Unassembled WGS sequence"/>
</dbReference>
<accession>A0AAV0XCH4</accession>
<proteinExistence type="predicted"/>
<feature type="compositionally biased region" description="Basic and acidic residues" evidence="1">
    <location>
        <begin position="1"/>
        <end position="13"/>
    </location>
</feature>
<feature type="region of interest" description="Disordered" evidence="1">
    <location>
        <begin position="1"/>
        <end position="26"/>
    </location>
</feature>
<reference evidence="2 3" key="1">
    <citation type="submission" date="2023-01" db="EMBL/GenBank/DDBJ databases">
        <authorList>
            <person name="Whitehead M."/>
        </authorList>
    </citation>
    <scope>NUCLEOTIDE SEQUENCE [LARGE SCALE GENOMIC DNA]</scope>
</reference>
<evidence type="ECO:0000313" key="3">
    <source>
        <dbReference type="Proteomes" id="UP001160148"/>
    </source>
</evidence>
<sequence>MMEQDVGDKEQGHDSTTPPDKWQRWKGKSAIYRARIPSLTPPPSAPSNHNPHSHTPTYPIWCVFPPHHAYTPPHEYPLYTVLVSVSIFYRRLHALSRER</sequence>
<dbReference type="EMBL" id="CARXXK010000004">
    <property type="protein sequence ID" value="CAI6366045.1"/>
    <property type="molecule type" value="Genomic_DNA"/>
</dbReference>
<keyword evidence="3" id="KW-1185">Reference proteome</keyword>
<evidence type="ECO:0000313" key="2">
    <source>
        <dbReference type="EMBL" id="CAI6366045.1"/>
    </source>
</evidence>
<name>A0AAV0XCH4_9HEMI</name>
<comment type="caution">
    <text evidence="2">The sequence shown here is derived from an EMBL/GenBank/DDBJ whole genome shotgun (WGS) entry which is preliminary data.</text>
</comment>
<dbReference type="AlphaFoldDB" id="A0AAV0XCH4"/>